<dbReference type="Proteomes" id="UP001183410">
    <property type="component" value="Unassembled WGS sequence"/>
</dbReference>
<dbReference type="PIRSF" id="PIRSF002825">
    <property type="entry name" value="CfbpA"/>
    <property type="match status" value="1"/>
</dbReference>
<dbReference type="EMBL" id="JAVREO010000019">
    <property type="protein sequence ID" value="MDT0269717.1"/>
    <property type="molecule type" value="Genomic_DNA"/>
</dbReference>
<feature type="signal peptide" evidence="2">
    <location>
        <begin position="1"/>
        <end position="21"/>
    </location>
</feature>
<evidence type="ECO:0000256" key="1">
    <source>
        <dbReference type="ARBA" id="ARBA00022729"/>
    </source>
</evidence>
<keyword evidence="1 2" id="KW-0732">Signal</keyword>
<organism evidence="3 4">
    <name type="scientific">Streptomyces chisholmiae</name>
    <dbReference type="NCBI Taxonomy" id="3075540"/>
    <lineage>
        <taxon>Bacteria</taxon>
        <taxon>Bacillati</taxon>
        <taxon>Actinomycetota</taxon>
        <taxon>Actinomycetes</taxon>
        <taxon>Kitasatosporales</taxon>
        <taxon>Streptomycetaceae</taxon>
        <taxon>Streptomyces</taxon>
    </lineage>
</organism>
<name>A0ABU2JXP2_9ACTN</name>
<keyword evidence="4" id="KW-1185">Reference proteome</keyword>
<gene>
    <name evidence="3" type="ORF">RM844_25875</name>
</gene>
<dbReference type="InterPro" id="IPR026045">
    <property type="entry name" value="Ferric-bd"/>
</dbReference>
<sequence length="345" mass="38599">MNRRAWLKAASGGLLSLPLAACGLDLMASSGDSLTIYTCRPEAISEGVIAAFERSHPRWRGKVRLLTMGAQDVVARVGAEAARPQADVWWGGTQQQFEQGVADQLLTPAPRDVIEPVPAEYRGADDLWLGEMRVVQVIFYNPEMLTPEQAPADWDDLVSPDYRGDILIRDVASSGTMRGIYCAMIWRVGQPGDDPGPGYEWLRRLDANTKAYTANPTDLYLRVHRQEAAISLWNLQDTLIQRELGMSMTPVIPASGAPMLADGVGKIRNGPNSEGADDFLRFLMSAETQQGLADDFFQYPTVDLVRTPSWLEEFDVREMPVDWTEINRHQEEWFTYWAEHIQGRG</sequence>
<protein>
    <submittedName>
        <fullName evidence="3">Extracellular solute-binding protein</fullName>
    </submittedName>
</protein>
<dbReference type="Gene3D" id="3.40.190.10">
    <property type="entry name" value="Periplasmic binding protein-like II"/>
    <property type="match status" value="2"/>
</dbReference>
<evidence type="ECO:0000256" key="2">
    <source>
        <dbReference type="SAM" id="SignalP"/>
    </source>
</evidence>
<dbReference type="SUPFAM" id="SSF53850">
    <property type="entry name" value="Periplasmic binding protein-like II"/>
    <property type="match status" value="1"/>
</dbReference>
<evidence type="ECO:0000313" key="4">
    <source>
        <dbReference type="Proteomes" id="UP001183410"/>
    </source>
</evidence>
<reference evidence="4" key="1">
    <citation type="submission" date="2023-07" db="EMBL/GenBank/DDBJ databases">
        <title>30 novel species of actinomycetes from the DSMZ collection.</title>
        <authorList>
            <person name="Nouioui I."/>
        </authorList>
    </citation>
    <scope>NUCLEOTIDE SEQUENCE [LARGE SCALE GENOMIC DNA]</scope>
    <source>
        <strain evidence="4">DSM 44915</strain>
    </source>
</reference>
<dbReference type="PANTHER" id="PTHR30006:SF24">
    <property type="entry name" value="SLL0237 PROTEIN"/>
    <property type="match status" value="1"/>
</dbReference>
<proteinExistence type="predicted"/>
<dbReference type="Pfam" id="PF13343">
    <property type="entry name" value="SBP_bac_6"/>
    <property type="match status" value="1"/>
</dbReference>
<accession>A0ABU2JXP2</accession>
<feature type="chain" id="PRO_5045291795" evidence="2">
    <location>
        <begin position="22"/>
        <end position="345"/>
    </location>
</feature>
<evidence type="ECO:0000313" key="3">
    <source>
        <dbReference type="EMBL" id="MDT0269717.1"/>
    </source>
</evidence>
<dbReference type="RefSeq" id="WP_311669800.1">
    <property type="nucleotide sequence ID" value="NZ_JAVREO010000019.1"/>
</dbReference>
<dbReference type="PANTHER" id="PTHR30006">
    <property type="entry name" value="THIAMINE-BINDING PERIPLASMIC PROTEIN-RELATED"/>
    <property type="match status" value="1"/>
</dbReference>
<comment type="caution">
    <text evidence="3">The sequence shown here is derived from an EMBL/GenBank/DDBJ whole genome shotgun (WGS) entry which is preliminary data.</text>
</comment>